<sequence>MSAPTGPLPGSLPAPGPGRPLSRAVRPGAWVNLRTVYGTRSVDRWLNDRLVFTDGRRGARRWHAYLIVNLSVCAGRYHPAPRQGTTEMSYEVSHLLVRRPATVNAAADATSEAGGQEVPAARGGEQPTHTAQEDSASP</sequence>
<name>A0ABN3DIG9_9ACTN</name>
<evidence type="ECO:0000256" key="1">
    <source>
        <dbReference type="SAM" id="MobiDB-lite"/>
    </source>
</evidence>
<keyword evidence="3" id="KW-1185">Reference proteome</keyword>
<feature type="compositionally biased region" description="Polar residues" evidence="1">
    <location>
        <begin position="127"/>
        <end position="138"/>
    </location>
</feature>
<proteinExistence type="predicted"/>
<dbReference type="Proteomes" id="UP001501474">
    <property type="component" value="Unassembled WGS sequence"/>
</dbReference>
<gene>
    <name evidence="2" type="ORF">GCM10010104_26830</name>
</gene>
<comment type="caution">
    <text evidence="2">The sequence shown here is derived from an EMBL/GenBank/DDBJ whole genome shotgun (WGS) entry which is preliminary data.</text>
</comment>
<feature type="region of interest" description="Disordered" evidence="1">
    <location>
        <begin position="104"/>
        <end position="138"/>
    </location>
</feature>
<organism evidence="2 3">
    <name type="scientific">Streptomyces indiaensis</name>
    <dbReference type="NCBI Taxonomy" id="284033"/>
    <lineage>
        <taxon>Bacteria</taxon>
        <taxon>Bacillati</taxon>
        <taxon>Actinomycetota</taxon>
        <taxon>Actinomycetes</taxon>
        <taxon>Kitasatosporales</taxon>
        <taxon>Streptomycetaceae</taxon>
        <taxon>Streptomyces</taxon>
    </lineage>
</organism>
<dbReference type="EMBL" id="BAAART010000055">
    <property type="protein sequence ID" value="GAA2231558.1"/>
    <property type="molecule type" value="Genomic_DNA"/>
</dbReference>
<reference evidence="2 3" key="1">
    <citation type="journal article" date="2019" name="Int. J. Syst. Evol. Microbiol.">
        <title>The Global Catalogue of Microorganisms (GCM) 10K type strain sequencing project: providing services to taxonomists for standard genome sequencing and annotation.</title>
        <authorList>
            <consortium name="The Broad Institute Genomics Platform"/>
            <consortium name="The Broad Institute Genome Sequencing Center for Infectious Disease"/>
            <person name="Wu L."/>
            <person name="Ma J."/>
        </authorList>
    </citation>
    <scope>NUCLEOTIDE SEQUENCE [LARGE SCALE GENOMIC DNA]</scope>
    <source>
        <strain evidence="2 3">JCM 3053</strain>
    </source>
</reference>
<accession>A0ABN3DIG9</accession>
<feature type="region of interest" description="Disordered" evidence="1">
    <location>
        <begin position="1"/>
        <end position="24"/>
    </location>
</feature>
<evidence type="ECO:0000313" key="2">
    <source>
        <dbReference type="EMBL" id="GAA2231558.1"/>
    </source>
</evidence>
<evidence type="ECO:0000313" key="3">
    <source>
        <dbReference type="Proteomes" id="UP001501474"/>
    </source>
</evidence>
<protein>
    <submittedName>
        <fullName evidence="2">Uncharacterized protein</fullName>
    </submittedName>
</protein>
<feature type="compositionally biased region" description="Pro residues" evidence="1">
    <location>
        <begin position="1"/>
        <end position="18"/>
    </location>
</feature>